<protein>
    <recommendedName>
        <fullName evidence="5">Secreted protein</fullName>
    </recommendedName>
</protein>
<feature type="chain" id="PRO_5012778048" description="Secreted protein" evidence="2">
    <location>
        <begin position="18"/>
        <end position="121"/>
    </location>
</feature>
<dbReference type="GeneID" id="39982078"/>
<keyword evidence="1" id="KW-1133">Transmembrane helix</keyword>
<evidence type="ECO:0000313" key="3">
    <source>
        <dbReference type="EMBL" id="ORC91890.1"/>
    </source>
</evidence>
<name>A0A1X0P635_9TRYP</name>
<keyword evidence="1" id="KW-0472">Membrane</keyword>
<organism evidence="3 4">
    <name type="scientific">Trypanosoma theileri</name>
    <dbReference type="NCBI Taxonomy" id="67003"/>
    <lineage>
        <taxon>Eukaryota</taxon>
        <taxon>Discoba</taxon>
        <taxon>Euglenozoa</taxon>
        <taxon>Kinetoplastea</taxon>
        <taxon>Metakinetoplastina</taxon>
        <taxon>Trypanosomatida</taxon>
        <taxon>Trypanosomatidae</taxon>
        <taxon>Trypanosoma</taxon>
    </lineage>
</organism>
<feature type="signal peptide" evidence="2">
    <location>
        <begin position="1"/>
        <end position="17"/>
    </location>
</feature>
<dbReference type="RefSeq" id="XP_028885956.1">
    <property type="nucleotide sequence ID" value="XM_029022298.1"/>
</dbReference>
<dbReference type="EMBL" id="NBCO01000004">
    <property type="protein sequence ID" value="ORC91890.1"/>
    <property type="molecule type" value="Genomic_DNA"/>
</dbReference>
<feature type="non-terminal residue" evidence="3">
    <location>
        <position position="1"/>
    </location>
</feature>
<feature type="transmembrane region" description="Helical" evidence="1">
    <location>
        <begin position="45"/>
        <end position="71"/>
    </location>
</feature>
<keyword evidence="1" id="KW-0812">Transmembrane</keyword>
<proteinExistence type="predicted"/>
<keyword evidence="2" id="KW-0732">Signal</keyword>
<reference evidence="3 4" key="1">
    <citation type="submission" date="2017-03" db="EMBL/GenBank/DDBJ databases">
        <title>An alternative strategy for trypanosome survival in the mammalian bloodstream revealed through genome and transcriptome analysis of the ubiquitous bovine parasite Trypanosoma (Megatrypanum) theileri.</title>
        <authorList>
            <person name="Kelly S."/>
            <person name="Ivens A."/>
            <person name="Mott A."/>
            <person name="O'Neill E."/>
            <person name="Emms D."/>
            <person name="Macleod O."/>
            <person name="Voorheis P."/>
            <person name="Matthews J."/>
            <person name="Matthews K."/>
            <person name="Carrington M."/>
        </authorList>
    </citation>
    <scope>NUCLEOTIDE SEQUENCE [LARGE SCALE GENOMIC DNA]</scope>
    <source>
        <strain evidence="3">Edinburgh</strain>
    </source>
</reference>
<comment type="caution">
    <text evidence="3">The sequence shown here is derived from an EMBL/GenBank/DDBJ whole genome shotgun (WGS) entry which is preliminary data.</text>
</comment>
<evidence type="ECO:0008006" key="5">
    <source>
        <dbReference type="Google" id="ProtNLM"/>
    </source>
</evidence>
<evidence type="ECO:0000256" key="1">
    <source>
        <dbReference type="SAM" id="Phobius"/>
    </source>
</evidence>
<evidence type="ECO:0000256" key="2">
    <source>
        <dbReference type="SAM" id="SignalP"/>
    </source>
</evidence>
<evidence type="ECO:0000313" key="4">
    <source>
        <dbReference type="Proteomes" id="UP000192257"/>
    </source>
</evidence>
<dbReference type="VEuPathDB" id="TriTrypDB:TM35_000041040"/>
<sequence>LLVFILLFWSFVASVSLCCSALVELGGAPGPPGLVRVAGLDPTPVFFFWGCQARHLVFAVVICAFMYWWWLRFCLRRRVSRSGCGPLPPMGWVGVAASGGVLHQHALGNEVCLHMVSRWGI</sequence>
<gene>
    <name evidence="3" type="ORF">TM35_000041040</name>
</gene>
<dbReference type="AlphaFoldDB" id="A0A1X0P635"/>
<keyword evidence="4" id="KW-1185">Reference proteome</keyword>
<dbReference type="Proteomes" id="UP000192257">
    <property type="component" value="Unassembled WGS sequence"/>
</dbReference>
<accession>A0A1X0P635</accession>